<dbReference type="Proteomes" id="UP000182761">
    <property type="component" value="Unassembled WGS sequence"/>
</dbReference>
<organism evidence="5 6">
    <name type="scientific">Apibacter mensalis</name>
    <dbReference type="NCBI Taxonomy" id="1586267"/>
    <lineage>
        <taxon>Bacteria</taxon>
        <taxon>Pseudomonadati</taxon>
        <taxon>Bacteroidota</taxon>
        <taxon>Flavobacteriia</taxon>
        <taxon>Flavobacteriales</taxon>
        <taxon>Weeksellaceae</taxon>
        <taxon>Apibacter</taxon>
    </lineage>
</organism>
<sequence>MRKLYLLLLVGVNTIFTSAQESRVLGPGGVSGAVLWMKTVPETKNLNGRYLWKDFSGDSLRLTHYDSNTEYAVEWYPFGRSINFNPSILLTNTSVSKEIQIKSGNLSTATILGTYAEASLLGNKFEYPDYIFTLNGVEGKGLVLNKDKIIHSNESNQGVLDYGSKEGNDLMYHPKENTHAELSAYQEKTMRLFTYFRANKRSTDVWGERRSSHLSIGEKFYSFNQYNNSTYNTNLFDPNTIYRAYMPELILFDRLLNPLEKIKAESYLALKYGFMLDNSLIGSNGQLLWDKDQNEKYNHRVTGIYRDDASGLYQRKSSTSYEESPYYSYSLEGDSYDDANNYNLSNRNKLLVIEKFPADSLEDTYYMIWGDNNKDLKTAQIESLAGMNIMNRRWLINTRNNKYKTKIQDVSWKVSDNLVAVKEKYKYSRIKMVNDRSKDSETAIMYTELPLPGYEGHASLTLGNPYGGIMLKFGTQEVTNQQKPSANYGVFIDHQGKIFTVIKGIVTHQINHKVHVGDRIQIDKTKDNFIIRFNGYAPPIPGFDSPNIPLDEEDINKPFHVSLVMYRWNLESEVQDLRIGGLINSGNRVELGYIKHRAEEFSEYKDGRAYLLIDRSGTGDFKLENTDFYLSDEYDPYRQKVIFNNVFFDTDFSGKDVFTFGYRPDNIIAKINKTDPGCDASSTTEKDGSIQIKILRGDEGFEYELIDQKDQEIKKSGVFFGKDLYLNGLSAGEYTLKLKELGGFNILSDSTGVEAKAHSIQSIDWDRGGFFETTLKGTDQDFQMGLSLNPRSNSVSDIVIQSGFEIKQGRIYIIKNQVKSSTPLANVFVKEGDRIQIYKDFNERQSPYKVYYKINGKTFYTESITHYHYFAVKLNHNAGGIYNIRNTDGFNESLPTYWNYQGVHPYPKTENLSKTTLEQTVILKNNCAKDKEIENTDQLVKSNNPVQFYYKDFNNKSEISGSIKLKHPSSIMITVFDFSGNMVFNKQINKNDTDHNFDITGLSPGVYIVKIFSDEGEFTKKISIN</sequence>
<feature type="chain" id="PRO_5007049792" evidence="2">
    <location>
        <begin position="20"/>
        <end position="1025"/>
    </location>
</feature>
<dbReference type="Pfam" id="PF18962">
    <property type="entry name" value="Por_Secre_tail"/>
    <property type="match status" value="1"/>
</dbReference>
<accession>A0A0X3AQ63</accession>
<protein>
    <submittedName>
        <fullName evidence="5">Por secretion system C-terminal sorting domain-containing protein</fullName>
    </submittedName>
</protein>
<dbReference type="AlphaFoldDB" id="A0A0X3AQ63"/>
<proteinExistence type="predicted"/>
<evidence type="ECO:0000256" key="2">
    <source>
        <dbReference type="SAM" id="SignalP"/>
    </source>
</evidence>
<feature type="domain" description="DUF8202" evidence="4">
    <location>
        <begin position="260"/>
        <end position="439"/>
    </location>
</feature>
<dbReference type="RefSeq" id="WP_055425691.1">
    <property type="nucleotide sequence ID" value="NZ_FCOR01000007.1"/>
</dbReference>
<keyword evidence="1 2" id="KW-0732">Signal</keyword>
<evidence type="ECO:0000313" key="5">
    <source>
        <dbReference type="EMBL" id="CVK16504.1"/>
    </source>
</evidence>
<keyword evidence="6" id="KW-1185">Reference proteome</keyword>
<dbReference type="NCBIfam" id="TIGR04183">
    <property type="entry name" value="Por_Secre_tail"/>
    <property type="match status" value="1"/>
</dbReference>
<evidence type="ECO:0000256" key="1">
    <source>
        <dbReference type="ARBA" id="ARBA00022729"/>
    </source>
</evidence>
<gene>
    <name evidence="5" type="ORF">Ga0061079_107109</name>
</gene>
<dbReference type="EMBL" id="FCOR01000007">
    <property type="protein sequence ID" value="CVK16504.1"/>
    <property type="molecule type" value="Genomic_DNA"/>
</dbReference>
<name>A0A0X3AQ63_9FLAO</name>
<dbReference type="STRING" id="1586267.GCA_001418685_01360"/>
<dbReference type="Pfam" id="PF26628">
    <property type="entry name" value="DUF8202"/>
    <property type="match status" value="1"/>
</dbReference>
<evidence type="ECO:0000259" key="4">
    <source>
        <dbReference type="Pfam" id="PF26628"/>
    </source>
</evidence>
<dbReference type="InterPro" id="IPR058515">
    <property type="entry name" value="DUF8202"/>
</dbReference>
<reference evidence="5 6" key="1">
    <citation type="submission" date="2016-01" db="EMBL/GenBank/DDBJ databases">
        <authorList>
            <person name="McClelland M."/>
            <person name="Jain A."/>
            <person name="Saraogi P."/>
            <person name="Mendelson R."/>
            <person name="Westerman R."/>
            <person name="SanMiguel P."/>
            <person name="Csonka L."/>
        </authorList>
    </citation>
    <scope>NUCLEOTIDE SEQUENCE [LARGE SCALE GENOMIC DNA]</scope>
    <source>
        <strain evidence="5 6">R-53146</strain>
    </source>
</reference>
<evidence type="ECO:0000259" key="3">
    <source>
        <dbReference type="Pfam" id="PF18962"/>
    </source>
</evidence>
<dbReference type="OrthoDB" id="2582440at2"/>
<dbReference type="InterPro" id="IPR026444">
    <property type="entry name" value="Secre_tail"/>
</dbReference>
<feature type="signal peptide" evidence="2">
    <location>
        <begin position="1"/>
        <end position="19"/>
    </location>
</feature>
<feature type="domain" description="Secretion system C-terminal sorting" evidence="3">
    <location>
        <begin position="969"/>
        <end position="1024"/>
    </location>
</feature>
<evidence type="ECO:0000313" key="6">
    <source>
        <dbReference type="Proteomes" id="UP000182761"/>
    </source>
</evidence>